<evidence type="ECO:0008006" key="2">
    <source>
        <dbReference type="Google" id="ProtNLM"/>
    </source>
</evidence>
<gene>
    <name evidence="1" type="ORF">AVDCRST_MAG41-1914</name>
</gene>
<reference evidence="1" key="1">
    <citation type="submission" date="2020-02" db="EMBL/GenBank/DDBJ databases">
        <authorList>
            <person name="Meier V. D."/>
        </authorList>
    </citation>
    <scope>NUCLEOTIDE SEQUENCE</scope>
    <source>
        <strain evidence="1">AVDCRST_MAG41</strain>
    </source>
</reference>
<dbReference type="Pfam" id="PF04978">
    <property type="entry name" value="MST"/>
    <property type="match status" value="1"/>
</dbReference>
<dbReference type="Gene3D" id="1.20.120.450">
    <property type="entry name" value="dinb family like domain"/>
    <property type="match status" value="1"/>
</dbReference>
<dbReference type="SUPFAM" id="SSF109854">
    <property type="entry name" value="DinB/YfiT-like putative metalloenzymes"/>
    <property type="match status" value="1"/>
</dbReference>
<dbReference type="InterPro" id="IPR007061">
    <property type="entry name" value="MST-like"/>
</dbReference>
<proteinExistence type="predicted"/>
<evidence type="ECO:0000313" key="1">
    <source>
        <dbReference type="EMBL" id="CAA9251437.1"/>
    </source>
</evidence>
<dbReference type="AlphaFoldDB" id="A0A6J4IIA0"/>
<dbReference type="InterPro" id="IPR034660">
    <property type="entry name" value="DinB/YfiT-like"/>
</dbReference>
<protein>
    <recommendedName>
        <fullName evidence="2">Mini-circle protein</fullName>
    </recommendedName>
</protein>
<accession>A0A6J4IIA0</accession>
<organism evidence="1">
    <name type="scientific">uncultured Mycobacteriales bacterium</name>
    <dbReference type="NCBI Taxonomy" id="581187"/>
    <lineage>
        <taxon>Bacteria</taxon>
        <taxon>Bacillati</taxon>
        <taxon>Actinomycetota</taxon>
        <taxon>Actinomycetes</taxon>
        <taxon>Mycobacteriales</taxon>
        <taxon>environmental samples</taxon>
    </lineage>
</organism>
<dbReference type="EMBL" id="CADCTP010000178">
    <property type="protein sequence ID" value="CAA9251437.1"/>
    <property type="molecule type" value="Genomic_DNA"/>
</dbReference>
<sequence length="169" mass="18000">MNEKEAALDAGLFATTGSEREVLGAFLELYRGILPGKVAGLTDEEARRPLVPSTTTLLGLLRHLASVEREWFGHVLGQRSAAEAGVAAGGGWGLDPADTVDSALADYRAACAESRAAAEGRELDDVVPHPHLGSVSLRWIYVHMIEETARHTGHADILREQTDGSTGFA</sequence>
<name>A0A6J4IIA0_9ACTN</name>